<dbReference type="AlphaFoldDB" id="A0A1L5FCD3"/>
<name>A0A1L5FCD3_CLOKL</name>
<dbReference type="OrthoDB" id="2623806at2"/>
<dbReference type="Proteomes" id="UP000184604">
    <property type="component" value="Chromosome"/>
</dbReference>
<evidence type="ECO:0000313" key="1">
    <source>
        <dbReference type="EMBL" id="APM40668.1"/>
    </source>
</evidence>
<organism evidence="1 2">
    <name type="scientific">Clostridium kluyveri</name>
    <dbReference type="NCBI Taxonomy" id="1534"/>
    <lineage>
        <taxon>Bacteria</taxon>
        <taxon>Bacillati</taxon>
        <taxon>Bacillota</taxon>
        <taxon>Clostridia</taxon>
        <taxon>Eubacteriales</taxon>
        <taxon>Clostridiaceae</taxon>
        <taxon>Clostridium</taxon>
    </lineage>
</organism>
<dbReference type="EMBL" id="CP018335">
    <property type="protein sequence ID" value="APM40668.1"/>
    <property type="molecule type" value="Genomic_DNA"/>
</dbReference>
<reference evidence="1 2" key="1">
    <citation type="submission" date="2016-12" db="EMBL/GenBank/DDBJ databases">
        <title>Complete genome sequence of Clostridium kluyveri JZZ isolated from the pit mud of a Chinese flavor liquor-making factory.</title>
        <authorList>
            <person name="Wang Y."/>
        </authorList>
    </citation>
    <scope>NUCLEOTIDE SEQUENCE [LARGE SCALE GENOMIC DNA]</scope>
    <source>
        <strain evidence="1 2">JZZ</strain>
    </source>
</reference>
<sequence length="92" mass="11059">MNPREKLYYLVEKFIKEEYHIDLFCDEFTVVYNTEVDYNVLNNIEKTCFAELCEFTARYSPVEEDLAIPNVYFNAEQVKDKANYVYNKLMSK</sequence>
<dbReference type="RefSeq" id="WP_073540240.1">
    <property type="nucleotide sequence ID" value="NZ_CP018335.1"/>
</dbReference>
<protein>
    <recommendedName>
        <fullName evidence="3">Colicin D immunity protein domain-containing protein</fullName>
    </recommendedName>
</protein>
<accession>A0A1L5FCD3</accession>
<proteinExistence type="predicted"/>
<evidence type="ECO:0008006" key="3">
    <source>
        <dbReference type="Google" id="ProtNLM"/>
    </source>
</evidence>
<evidence type="ECO:0000313" key="2">
    <source>
        <dbReference type="Proteomes" id="UP000184604"/>
    </source>
</evidence>
<gene>
    <name evidence="1" type="ORF">BS101_19020</name>
</gene>